<feature type="signal peptide" evidence="1">
    <location>
        <begin position="1"/>
        <end position="22"/>
    </location>
</feature>
<keyword evidence="3" id="KW-1185">Reference proteome</keyword>
<reference evidence="2 3" key="1">
    <citation type="submission" date="2024-07" db="EMBL/GenBank/DDBJ databases">
        <title>Section-level genome sequencing and comparative genomics of Aspergillus sections Usti and Cavernicolus.</title>
        <authorList>
            <consortium name="Lawrence Berkeley National Laboratory"/>
            <person name="Nybo J.L."/>
            <person name="Vesth T.C."/>
            <person name="Theobald S."/>
            <person name="Frisvad J.C."/>
            <person name="Larsen T.O."/>
            <person name="Kjaerboelling I."/>
            <person name="Rothschild-Mancinelli K."/>
            <person name="Lyhne E.K."/>
            <person name="Kogle M.E."/>
            <person name="Barry K."/>
            <person name="Clum A."/>
            <person name="Na H."/>
            <person name="Ledsgaard L."/>
            <person name="Lin J."/>
            <person name="Lipzen A."/>
            <person name="Kuo A."/>
            <person name="Riley R."/>
            <person name="Mondo S."/>
            <person name="LaButti K."/>
            <person name="Haridas S."/>
            <person name="Pangalinan J."/>
            <person name="Salamov A.A."/>
            <person name="Simmons B.A."/>
            <person name="Magnuson J.K."/>
            <person name="Chen J."/>
            <person name="Drula E."/>
            <person name="Henrissat B."/>
            <person name="Wiebenga A."/>
            <person name="Lubbers R.J."/>
            <person name="Gomes A.C."/>
            <person name="Makela M.R."/>
            <person name="Stajich J."/>
            <person name="Grigoriev I.V."/>
            <person name="Mortensen U.H."/>
            <person name="De vries R.P."/>
            <person name="Baker S.E."/>
            <person name="Andersen M.R."/>
        </authorList>
    </citation>
    <scope>NUCLEOTIDE SEQUENCE [LARGE SCALE GENOMIC DNA]</scope>
    <source>
        <strain evidence="2 3">CBS 600.67</strain>
    </source>
</reference>
<sequence length="73" mass="8145">MWFQVSCAVVSRFATLLRMWRCDYCCPQSPFGVELSTGCSAGSDSLKHAHCSEGLWYQSELRTEAGSFGFVIL</sequence>
<keyword evidence="1" id="KW-0732">Signal</keyword>
<gene>
    <name evidence="2" type="ORF">BDW59DRAFT_139799</name>
</gene>
<comment type="caution">
    <text evidence="2">The sequence shown here is derived from an EMBL/GenBank/DDBJ whole genome shotgun (WGS) entry which is preliminary data.</text>
</comment>
<proteinExistence type="predicted"/>
<evidence type="ECO:0000313" key="3">
    <source>
        <dbReference type="Proteomes" id="UP001610335"/>
    </source>
</evidence>
<dbReference type="EMBL" id="JBFXLS010000007">
    <property type="protein sequence ID" value="KAL2832155.1"/>
    <property type="molecule type" value="Genomic_DNA"/>
</dbReference>
<evidence type="ECO:0000313" key="2">
    <source>
        <dbReference type="EMBL" id="KAL2832155.1"/>
    </source>
</evidence>
<name>A0ABR4IWN5_9EURO</name>
<accession>A0ABR4IWN5</accession>
<organism evidence="2 3">
    <name type="scientific">Aspergillus cavernicola</name>
    <dbReference type="NCBI Taxonomy" id="176166"/>
    <lineage>
        <taxon>Eukaryota</taxon>
        <taxon>Fungi</taxon>
        <taxon>Dikarya</taxon>
        <taxon>Ascomycota</taxon>
        <taxon>Pezizomycotina</taxon>
        <taxon>Eurotiomycetes</taxon>
        <taxon>Eurotiomycetidae</taxon>
        <taxon>Eurotiales</taxon>
        <taxon>Aspergillaceae</taxon>
        <taxon>Aspergillus</taxon>
        <taxon>Aspergillus subgen. Nidulantes</taxon>
    </lineage>
</organism>
<evidence type="ECO:0008006" key="4">
    <source>
        <dbReference type="Google" id="ProtNLM"/>
    </source>
</evidence>
<protein>
    <recommendedName>
        <fullName evidence="4">Secreted protein</fullName>
    </recommendedName>
</protein>
<feature type="chain" id="PRO_5046263741" description="Secreted protein" evidence="1">
    <location>
        <begin position="23"/>
        <end position="73"/>
    </location>
</feature>
<evidence type="ECO:0000256" key="1">
    <source>
        <dbReference type="SAM" id="SignalP"/>
    </source>
</evidence>
<dbReference type="Proteomes" id="UP001610335">
    <property type="component" value="Unassembled WGS sequence"/>
</dbReference>